<name>A0ABZ0RTC0_9BACI</name>
<organism evidence="1 2">
    <name type="scientific">Lysinibacillus louembei</name>
    <dbReference type="NCBI Taxonomy" id="1470088"/>
    <lineage>
        <taxon>Bacteria</taxon>
        <taxon>Bacillati</taxon>
        <taxon>Bacillota</taxon>
        <taxon>Bacilli</taxon>
        <taxon>Bacillales</taxon>
        <taxon>Bacillaceae</taxon>
        <taxon>Lysinibacillus</taxon>
    </lineage>
</organism>
<dbReference type="Proteomes" id="UP001322664">
    <property type="component" value="Chromosome"/>
</dbReference>
<protein>
    <submittedName>
        <fullName evidence="1">5-formyltetrahydrofolate cyclo-ligase</fullName>
    </submittedName>
</protein>
<reference evidence="1 2" key="1">
    <citation type="submission" date="2023-09" db="EMBL/GenBank/DDBJ databases">
        <authorList>
            <person name="Page C.A."/>
            <person name="Perez-Diaz I.M."/>
        </authorList>
    </citation>
    <scope>NUCLEOTIDE SEQUENCE [LARGE SCALE GENOMIC DNA]</scope>
    <source>
        <strain evidence="1 2">Ll15</strain>
    </source>
</reference>
<keyword evidence="2" id="KW-1185">Reference proteome</keyword>
<dbReference type="Pfam" id="PF01812">
    <property type="entry name" value="5-FTHF_cyc-lig"/>
    <property type="match status" value="1"/>
</dbReference>
<evidence type="ECO:0000313" key="1">
    <source>
        <dbReference type="EMBL" id="WPK11472.1"/>
    </source>
</evidence>
<dbReference type="Gene3D" id="3.40.50.10420">
    <property type="entry name" value="NagB/RpiA/CoA transferase-like"/>
    <property type="match status" value="1"/>
</dbReference>
<dbReference type="InterPro" id="IPR024185">
    <property type="entry name" value="FTHF_cligase-like_sf"/>
</dbReference>
<evidence type="ECO:0000313" key="2">
    <source>
        <dbReference type="Proteomes" id="UP001322664"/>
    </source>
</evidence>
<dbReference type="EMBL" id="CP137624">
    <property type="protein sequence ID" value="WPK11472.1"/>
    <property type="molecule type" value="Genomic_DNA"/>
</dbReference>
<gene>
    <name evidence="1" type="ORF">R6U77_16495</name>
</gene>
<sequence>MTGYQGTLLALAFSEQLAEQVPIESHDVPVHRILTEKGCIDCVANRGGRV</sequence>
<proteinExistence type="predicted"/>
<accession>A0ABZ0RTC0</accession>
<dbReference type="SUPFAM" id="SSF100950">
    <property type="entry name" value="NagB/RpiA/CoA transferase-like"/>
    <property type="match status" value="1"/>
</dbReference>
<dbReference type="InterPro" id="IPR037171">
    <property type="entry name" value="NagB/RpiA_transferase-like"/>
</dbReference>
<dbReference type="InterPro" id="IPR002698">
    <property type="entry name" value="FTHF_cligase"/>
</dbReference>